<reference evidence="4" key="1">
    <citation type="journal article" date="2018" name="Nat. Microbiol.">
        <title>Leveraging single-cell genomics to expand the fungal tree of life.</title>
        <authorList>
            <person name="Ahrendt S.R."/>
            <person name="Quandt C.A."/>
            <person name="Ciobanu D."/>
            <person name="Clum A."/>
            <person name="Salamov A."/>
            <person name="Andreopoulos B."/>
            <person name="Cheng J.F."/>
            <person name="Woyke T."/>
            <person name="Pelin A."/>
            <person name="Henrissat B."/>
            <person name="Reynolds N.K."/>
            <person name="Benny G.L."/>
            <person name="Smith M.E."/>
            <person name="James T.Y."/>
            <person name="Grigoriev I.V."/>
        </authorList>
    </citation>
    <scope>NUCLEOTIDE SEQUENCE [LARGE SCALE GENOMIC DNA]</scope>
    <source>
        <strain evidence="4">RSA 468</strain>
    </source>
</reference>
<feature type="region of interest" description="Disordered" evidence="1">
    <location>
        <begin position="92"/>
        <end position="149"/>
    </location>
</feature>
<gene>
    <name evidence="3" type="ORF">BJ085DRAFT_31606</name>
</gene>
<evidence type="ECO:0000256" key="1">
    <source>
        <dbReference type="SAM" id="MobiDB-lite"/>
    </source>
</evidence>
<feature type="compositionally biased region" description="Polar residues" evidence="1">
    <location>
        <begin position="116"/>
        <end position="149"/>
    </location>
</feature>
<protein>
    <recommendedName>
        <fullName evidence="5">LITAF domain-containing protein</fullName>
    </recommendedName>
</protein>
<dbReference type="AlphaFoldDB" id="A0A4P9ZTU5"/>
<keyword evidence="4" id="KW-1185">Reference proteome</keyword>
<keyword evidence="2" id="KW-0732">Signal</keyword>
<proteinExistence type="predicted"/>
<feature type="chain" id="PRO_5020363964" description="LITAF domain-containing protein" evidence="2">
    <location>
        <begin position="17"/>
        <end position="176"/>
    </location>
</feature>
<evidence type="ECO:0000313" key="4">
    <source>
        <dbReference type="Proteomes" id="UP000268162"/>
    </source>
</evidence>
<evidence type="ECO:0000256" key="2">
    <source>
        <dbReference type="SAM" id="SignalP"/>
    </source>
</evidence>
<evidence type="ECO:0000313" key="3">
    <source>
        <dbReference type="EMBL" id="RKP36628.1"/>
    </source>
</evidence>
<feature type="signal peptide" evidence="2">
    <location>
        <begin position="1"/>
        <end position="16"/>
    </location>
</feature>
<organism evidence="3 4">
    <name type="scientific">Dimargaris cristalligena</name>
    <dbReference type="NCBI Taxonomy" id="215637"/>
    <lineage>
        <taxon>Eukaryota</taxon>
        <taxon>Fungi</taxon>
        <taxon>Fungi incertae sedis</taxon>
        <taxon>Zoopagomycota</taxon>
        <taxon>Kickxellomycotina</taxon>
        <taxon>Dimargaritomycetes</taxon>
        <taxon>Dimargaritales</taxon>
        <taxon>Dimargaritaceae</taxon>
        <taxon>Dimargaris</taxon>
    </lineage>
</organism>
<name>A0A4P9ZTU5_9FUNG</name>
<dbReference type="Proteomes" id="UP000268162">
    <property type="component" value="Unassembled WGS sequence"/>
</dbReference>
<dbReference type="EMBL" id="ML002621">
    <property type="protein sequence ID" value="RKP36628.1"/>
    <property type="molecule type" value="Genomic_DNA"/>
</dbReference>
<accession>A0A4P9ZTU5</accession>
<sequence length="176" mass="18897">MRFIGAVSLFFLGSLAVNRASEQANRPNDIDDFLYVGSPDNEQLELIEQLGHNNLANRNALPHGRTSYGGVGYTQANKQSVTIDQATQGSFGTIGSYPRAEASGSGSGSGSLPLPATQSPSTQELMNQDTASVQQPQVPDNSRSYENMNSLGKPFTCPQCPKSFALLLYPDIVIRL</sequence>
<evidence type="ECO:0008006" key="5">
    <source>
        <dbReference type="Google" id="ProtNLM"/>
    </source>
</evidence>